<dbReference type="InterPro" id="IPR011009">
    <property type="entry name" value="Kinase-like_dom_sf"/>
</dbReference>
<keyword evidence="4" id="KW-0418">Kinase</keyword>
<evidence type="ECO:0000256" key="2">
    <source>
        <dbReference type="ARBA" id="ARBA00022679"/>
    </source>
</evidence>
<evidence type="ECO:0000256" key="5">
    <source>
        <dbReference type="ARBA" id="ARBA00022840"/>
    </source>
</evidence>
<evidence type="ECO:0000256" key="7">
    <source>
        <dbReference type="SAM" id="MobiDB-lite"/>
    </source>
</evidence>
<dbReference type="FunFam" id="3.30.200.20:FF:000358">
    <property type="entry name" value="Tau tubulin kinase 2b"/>
    <property type="match status" value="1"/>
</dbReference>
<evidence type="ECO:0000256" key="1">
    <source>
        <dbReference type="ARBA" id="ARBA00022527"/>
    </source>
</evidence>
<evidence type="ECO:0000256" key="4">
    <source>
        <dbReference type="ARBA" id="ARBA00022777"/>
    </source>
</evidence>
<sequence length="379" mass="42586">MAAAAAAAVGTDEPGPVELPIGKTVAKKWKVIEKLGEGGCGAVYLVEDTKSRARAALKAESNFVAGGSVLKLEVQVLKRLAGRKYVAQLVTAGKKERYCYMVMTLFGHSLGRLFKFCKREFTPSTQVRLGLQMLYGLKQLHEVGYIHRDLKPANLAIGKKGKATRVVHLLDFGLSREYIIKIDGKTEIRKPRENTLFRGTTKYCSAHANCRGEQGRVDDLWSMVYVLAEMRGPLPWDQLRDKHEIGKMKKATSDEKLLSKCAPPMLEIAKHLRELDYYKRPDYAKIYHILDGIMVDLGVNYADSFDWEVLPNYNQLTTEKKPSKGTRKTKIITVSEDVSIAKTTESSGKHRKDPTLQSEECDDKPPFNPAEFEKNELGY</sequence>
<evidence type="ECO:0000313" key="10">
    <source>
        <dbReference type="WBParaSite" id="PSU_v2.g17547.t1"/>
    </source>
</evidence>
<dbReference type="AlphaFoldDB" id="A0A914YFL1"/>
<dbReference type="Proteomes" id="UP000887577">
    <property type="component" value="Unplaced"/>
</dbReference>
<dbReference type="SMART" id="SM00220">
    <property type="entry name" value="S_TKc"/>
    <property type="match status" value="1"/>
</dbReference>
<dbReference type="GO" id="GO:0005524">
    <property type="term" value="F:ATP binding"/>
    <property type="evidence" value="ECO:0007669"/>
    <property type="project" value="UniProtKB-KW"/>
</dbReference>
<protein>
    <submittedName>
        <fullName evidence="10">Protein kinase domain-containing protein</fullName>
    </submittedName>
</protein>
<dbReference type="SUPFAM" id="SSF56112">
    <property type="entry name" value="Protein kinase-like (PK-like)"/>
    <property type="match status" value="1"/>
</dbReference>
<comment type="similarity">
    <text evidence="6">Belongs to the protein kinase superfamily. CK1 Ser/Thr protein kinase family.</text>
</comment>
<keyword evidence="9" id="KW-1185">Reference proteome</keyword>
<feature type="region of interest" description="Disordered" evidence="7">
    <location>
        <begin position="342"/>
        <end position="379"/>
    </location>
</feature>
<dbReference type="Pfam" id="PF00069">
    <property type="entry name" value="Pkinase"/>
    <property type="match status" value="1"/>
</dbReference>
<reference evidence="10" key="1">
    <citation type="submission" date="2022-11" db="UniProtKB">
        <authorList>
            <consortium name="WormBaseParasite"/>
        </authorList>
    </citation>
    <scope>IDENTIFICATION</scope>
</reference>
<dbReference type="InterPro" id="IPR050235">
    <property type="entry name" value="CK1_Ser-Thr_kinase"/>
</dbReference>
<feature type="domain" description="Protein kinase" evidence="8">
    <location>
        <begin position="29"/>
        <end position="294"/>
    </location>
</feature>
<evidence type="ECO:0000256" key="3">
    <source>
        <dbReference type="ARBA" id="ARBA00022741"/>
    </source>
</evidence>
<keyword evidence="5" id="KW-0067">ATP-binding</keyword>
<dbReference type="WBParaSite" id="PSU_v2.g17547.t1">
    <property type="protein sequence ID" value="PSU_v2.g17547.t1"/>
    <property type="gene ID" value="PSU_v2.g17547"/>
</dbReference>
<dbReference type="PANTHER" id="PTHR11909">
    <property type="entry name" value="CASEIN KINASE-RELATED"/>
    <property type="match status" value="1"/>
</dbReference>
<dbReference type="GO" id="GO:0015630">
    <property type="term" value="C:microtubule cytoskeleton"/>
    <property type="evidence" value="ECO:0007669"/>
    <property type="project" value="UniProtKB-ARBA"/>
</dbReference>
<keyword evidence="1" id="KW-0723">Serine/threonine-protein kinase</keyword>
<keyword evidence="3" id="KW-0547">Nucleotide-binding</keyword>
<dbReference type="PROSITE" id="PS50011">
    <property type="entry name" value="PROTEIN_KINASE_DOM"/>
    <property type="match status" value="1"/>
</dbReference>
<dbReference type="Gene3D" id="1.10.510.10">
    <property type="entry name" value="Transferase(Phosphotransferase) domain 1"/>
    <property type="match status" value="1"/>
</dbReference>
<evidence type="ECO:0000256" key="6">
    <source>
        <dbReference type="ARBA" id="ARBA00061588"/>
    </source>
</evidence>
<name>A0A914YFL1_9BILA</name>
<evidence type="ECO:0000313" key="9">
    <source>
        <dbReference type="Proteomes" id="UP000887577"/>
    </source>
</evidence>
<evidence type="ECO:0000259" key="8">
    <source>
        <dbReference type="PROSITE" id="PS50011"/>
    </source>
</evidence>
<organism evidence="9 10">
    <name type="scientific">Panagrolaimus superbus</name>
    <dbReference type="NCBI Taxonomy" id="310955"/>
    <lineage>
        <taxon>Eukaryota</taxon>
        <taxon>Metazoa</taxon>
        <taxon>Ecdysozoa</taxon>
        <taxon>Nematoda</taxon>
        <taxon>Chromadorea</taxon>
        <taxon>Rhabditida</taxon>
        <taxon>Tylenchina</taxon>
        <taxon>Panagrolaimomorpha</taxon>
        <taxon>Panagrolaimoidea</taxon>
        <taxon>Panagrolaimidae</taxon>
        <taxon>Panagrolaimus</taxon>
    </lineage>
</organism>
<accession>A0A914YFL1</accession>
<keyword evidence="2" id="KW-0808">Transferase</keyword>
<proteinExistence type="inferred from homology"/>
<dbReference type="InterPro" id="IPR000719">
    <property type="entry name" value="Prot_kinase_dom"/>
</dbReference>
<dbReference type="GO" id="GO:0004674">
    <property type="term" value="F:protein serine/threonine kinase activity"/>
    <property type="evidence" value="ECO:0007669"/>
    <property type="project" value="UniProtKB-KW"/>
</dbReference>